<gene>
    <name evidence="2" type="ORF">HPB48_002047</name>
</gene>
<dbReference type="AlphaFoldDB" id="A0A9J6FGG9"/>
<name>A0A9J6FGG9_HAELO</name>
<dbReference type="OrthoDB" id="10484958at2759"/>
<dbReference type="EMBL" id="JABSTR010000001">
    <property type="protein sequence ID" value="KAH9362069.1"/>
    <property type="molecule type" value="Genomic_DNA"/>
</dbReference>
<keyword evidence="1" id="KW-0732">Signal</keyword>
<evidence type="ECO:0000313" key="2">
    <source>
        <dbReference type="EMBL" id="KAH9362069.1"/>
    </source>
</evidence>
<dbReference type="Proteomes" id="UP000821853">
    <property type="component" value="Chromosome 1"/>
</dbReference>
<evidence type="ECO:0000256" key="1">
    <source>
        <dbReference type="SAM" id="SignalP"/>
    </source>
</evidence>
<proteinExistence type="predicted"/>
<protein>
    <submittedName>
        <fullName evidence="2">Uncharacterized protein</fullName>
    </submittedName>
</protein>
<reference evidence="2 3" key="1">
    <citation type="journal article" date="2020" name="Cell">
        <title>Large-Scale Comparative Analyses of Tick Genomes Elucidate Their Genetic Diversity and Vector Capacities.</title>
        <authorList>
            <consortium name="Tick Genome and Microbiome Consortium (TIGMIC)"/>
            <person name="Jia N."/>
            <person name="Wang J."/>
            <person name="Shi W."/>
            <person name="Du L."/>
            <person name="Sun Y."/>
            <person name="Zhan W."/>
            <person name="Jiang J.F."/>
            <person name="Wang Q."/>
            <person name="Zhang B."/>
            <person name="Ji P."/>
            <person name="Bell-Sakyi L."/>
            <person name="Cui X.M."/>
            <person name="Yuan T.T."/>
            <person name="Jiang B.G."/>
            <person name="Yang W.F."/>
            <person name="Lam T.T."/>
            <person name="Chang Q.C."/>
            <person name="Ding S.J."/>
            <person name="Wang X.J."/>
            <person name="Zhu J.G."/>
            <person name="Ruan X.D."/>
            <person name="Zhao L."/>
            <person name="Wei J.T."/>
            <person name="Ye R.Z."/>
            <person name="Que T.C."/>
            <person name="Du C.H."/>
            <person name="Zhou Y.H."/>
            <person name="Cheng J.X."/>
            <person name="Dai P.F."/>
            <person name="Guo W.B."/>
            <person name="Han X.H."/>
            <person name="Huang E.J."/>
            <person name="Li L.F."/>
            <person name="Wei W."/>
            <person name="Gao Y.C."/>
            <person name="Liu J.Z."/>
            <person name="Shao H.Z."/>
            <person name="Wang X."/>
            <person name="Wang C.C."/>
            <person name="Yang T.C."/>
            <person name="Huo Q.B."/>
            <person name="Li W."/>
            <person name="Chen H.Y."/>
            <person name="Chen S.E."/>
            <person name="Zhou L.G."/>
            <person name="Ni X.B."/>
            <person name="Tian J.H."/>
            <person name="Sheng Y."/>
            <person name="Liu T."/>
            <person name="Pan Y.S."/>
            <person name="Xia L.Y."/>
            <person name="Li J."/>
            <person name="Zhao F."/>
            <person name="Cao W.C."/>
        </authorList>
    </citation>
    <scope>NUCLEOTIDE SEQUENCE [LARGE SCALE GENOMIC DNA]</scope>
    <source>
        <strain evidence="2">HaeL-2018</strain>
    </source>
</reference>
<comment type="caution">
    <text evidence="2">The sequence shown here is derived from an EMBL/GenBank/DDBJ whole genome shotgun (WGS) entry which is preliminary data.</text>
</comment>
<sequence>MGATVDLFIAVQMLAAAWMSTKRDIIKNCFVHTGFRHGELTLAGPSDAAANEECSGQGGAPETAAARGTLREAGIVPDSIDLYDFVDADADVIVYEELSDEEILRSACAAAISDAADSSDDDEVACGLLVPVTASRVMDSLDTLCTFLGAHDDDVAMQIFTKCEQRILLLLA</sequence>
<organism evidence="2 3">
    <name type="scientific">Haemaphysalis longicornis</name>
    <name type="common">Bush tick</name>
    <dbReference type="NCBI Taxonomy" id="44386"/>
    <lineage>
        <taxon>Eukaryota</taxon>
        <taxon>Metazoa</taxon>
        <taxon>Ecdysozoa</taxon>
        <taxon>Arthropoda</taxon>
        <taxon>Chelicerata</taxon>
        <taxon>Arachnida</taxon>
        <taxon>Acari</taxon>
        <taxon>Parasitiformes</taxon>
        <taxon>Ixodida</taxon>
        <taxon>Ixodoidea</taxon>
        <taxon>Ixodidae</taxon>
        <taxon>Haemaphysalinae</taxon>
        <taxon>Haemaphysalis</taxon>
    </lineage>
</organism>
<keyword evidence="3" id="KW-1185">Reference proteome</keyword>
<evidence type="ECO:0000313" key="3">
    <source>
        <dbReference type="Proteomes" id="UP000821853"/>
    </source>
</evidence>
<feature type="signal peptide" evidence="1">
    <location>
        <begin position="1"/>
        <end position="16"/>
    </location>
</feature>
<feature type="chain" id="PRO_5039950688" evidence="1">
    <location>
        <begin position="17"/>
        <end position="172"/>
    </location>
</feature>
<accession>A0A9J6FGG9</accession>
<dbReference type="VEuPathDB" id="VectorBase:HLOH_042761"/>